<name>A0ABU1AIT2_9BACT</name>
<dbReference type="Proteomes" id="UP001243717">
    <property type="component" value="Unassembled WGS sequence"/>
</dbReference>
<evidence type="ECO:0000313" key="1">
    <source>
        <dbReference type="EMBL" id="MDQ8193780.1"/>
    </source>
</evidence>
<organism evidence="1 2">
    <name type="scientific">Thalassobacterium sedimentorum</name>
    <dbReference type="NCBI Taxonomy" id="3041258"/>
    <lineage>
        <taxon>Bacteria</taxon>
        <taxon>Pseudomonadati</taxon>
        <taxon>Verrucomicrobiota</taxon>
        <taxon>Opitutia</taxon>
        <taxon>Puniceicoccales</taxon>
        <taxon>Coraliomargaritaceae</taxon>
        <taxon>Thalassobacterium</taxon>
    </lineage>
</organism>
<protein>
    <submittedName>
        <fullName evidence="1">Uncharacterized protein</fullName>
    </submittedName>
</protein>
<dbReference type="EMBL" id="JARXIC010000006">
    <property type="protein sequence ID" value="MDQ8193780.1"/>
    <property type="molecule type" value="Genomic_DNA"/>
</dbReference>
<evidence type="ECO:0000313" key="2">
    <source>
        <dbReference type="Proteomes" id="UP001243717"/>
    </source>
</evidence>
<reference evidence="1 2" key="1">
    <citation type="submission" date="2023-04" db="EMBL/GenBank/DDBJ databases">
        <title>A novel bacteria isolated from coastal sediment.</title>
        <authorList>
            <person name="Liu X.-J."/>
            <person name="Du Z.-J."/>
        </authorList>
    </citation>
    <scope>NUCLEOTIDE SEQUENCE [LARGE SCALE GENOMIC DNA]</scope>
    <source>
        <strain evidence="1 2">SDUM461004</strain>
    </source>
</reference>
<dbReference type="RefSeq" id="WP_308984267.1">
    <property type="nucleotide sequence ID" value="NZ_JARXIC010000006.1"/>
</dbReference>
<comment type="caution">
    <text evidence="1">The sequence shown here is derived from an EMBL/GenBank/DDBJ whole genome shotgun (WGS) entry which is preliminary data.</text>
</comment>
<accession>A0ABU1AIT2</accession>
<keyword evidence="2" id="KW-1185">Reference proteome</keyword>
<proteinExistence type="predicted"/>
<gene>
    <name evidence="1" type="ORF">QEH59_05060</name>
</gene>
<sequence>MTYRSILFFLLFIATQSGLMAENFSIRTFGRNLSSDATFWISSNGERKAIQVSEHSFSDYQNYVGSANLALYRDRESETPITTIQLPVDHKKLLLIFLIDENNRTKVIPIREVPLFNEAGWLYLINATNQPLVASVNEERALLEAWNSNHLRFPDVKRIRVLLGANDGQEWKIAIRSNIRLGSAAARKQQNVFVFIVPQRSSEERQAAKGALTWFTFRETIAPPEPIAENNQE</sequence>